<dbReference type="EMBL" id="JBHSNM010000001">
    <property type="protein sequence ID" value="MFC5569594.1"/>
    <property type="molecule type" value="Genomic_DNA"/>
</dbReference>
<accession>A0ABW0SL44</accession>
<dbReference type="Proteomes" id="UP001596036">
    <property type="component" value="Unassembled WGS sequence"/>
</dbReference>
<sequence length="559" mass="59248">MSNRNPQTGNVLLVVVLLLLLVSVMTLFALNVGLFEQRSSGNDLRAKLVTEVAEAGLAEGMEYLHQNANFITDESKWTACDDADTTFPCGAIQPNSQVQTVDAGGNKITVTVTRRSTMRYWNGGGYDFDGSGAVSGWEAKMLPFNHAIATTGNGFPARYGVGPVLCRVAYKEKETDPTVCTDDPAKMSPTSVLTFVSVGSLPDEGARSTLVQIVGSYNILNNPPGKPPVVASGSVDVTGGLQIVTNPNAAGPGVPVSVWTRKDMTKTGTPNTCYYDEFTRFTKGSVTPTIEDGIVVCDDCQCQEEHSISYDKSGNTQDEDIDILDIDGNSGVNLDVRPQDFPCDLFEFVFGVRSWEDTDGDYFCETKLMTQYKNPNTGAMVTMGTDEAFLFKNATHVIPSAATTAANLLSPGQGTTSAYLNSNASGLIWCQTACDVGSNVQVGTPSHPVLLVIDGSARIQGRVFGLILLRSLAGGATLTPSTGYKMSATEVQNGGNATLDMNAGAAVYGSIVVQGKIDKANGTAAVIYNSDVLVNLANDPSNQKFSGVPGGWADDRVSY</sequence>
<name>A0ABW0SL44_9GAMM</name>
<evidence type="ECO:0000313" key="2">
    <source>
        <dbReference type="Proteomes" id="UP001596036"/>
    </source>
</evidence>
<keyword evidence="2" id="KW-1185">Reference proteome</keyword>
<dbReference type="RefSeq" id="WP_386753753.1">
    <property type="nucleotide sequence ID" value="NZ_JBHSNM010000001.1"/>
</dbReference>
<evidence type="ECO:0000313" key="1">
    <source>
        <dbReference type="EMBL" id="MFC5569594.1"/>
    </source>
</evidence>
<comment type="caution">
    <text evidence="1">The sequence shown here is derived from an EMBL/GenBank/DDBJ whole genome shotgun (WGS) entry which is preliminary data.</text>
</comment>
<reference evidence="2" key="1">
    <citation type="journal article" date="2019" name="Int. J. Syst. Evol. Microbiol.">
        <title>The Global Catalogue of Microorganisms (GCM) 10K type strain sequencing project: providing services to taxonomists for standard genome sequencing and annotation.</title>
        <authorList>
            <consortium name="The Broad Institute Genomics Platform"/>
            <consortium name="The Broad Institute Genome Sequencing Center for Infectious Disease"/>
            <person name="Wu L."/>
            <person name="Ma J."/>
        </authorList>
    </citation>
    <scope>NUCLEOTIDE SEQUENCE [LARGE SCALE GENOMIC DNA]</scope>
    <source>
        <strain evidence="2">KACC 11407</strain>
    </source>
</reference>
<organism evidence="1 2">
    <name type="scientific">Lysobacter yangpyeongensis</name>
    <dbReference type="NCBI Taxonomy" id="346182"/>
    <lineage>
        <taxon>Bacteria</taxon>
        <taxon>Pseudomonadati</taxon>
        <taxon>Pseudomonadota</taxon>
        <taxon>Gammaproteobacteria</taxon>
        <taxon>Lysobacterales</taxon>
        <taxon>Lysobacteraceae</taxon>
        <taxon>Lysobacter</taxon>
    </lineage>
</organism>
<evidence type="ECO:0008006" key="3">
    <source>
        <dbReference type="Google" id="ProtNLM"/>
    </source>
</evidence>
<gene>
    <name evidence="1" type="ORF">ACFPN1_05925</name>
</gene>
<protein>
    <recommendedName>
        <fullName evidence="3">Type 4 fimbrial biogenesis protein PilX N-terminal domain-containing protein</fullName>
    </recommendedName>
</protein>
<proteinExistence type="predicted"/>